<name>X1KY83_9ZZZZ</name>
<protein>
    <submittedName>
        <fullName evidence="1">Uncharacterized protein</fullName>
    </submittedName>
</protein>
<dbReference type="SUPFAM" id="SSF69796">
    <property type="entry name" value="Thymidylate synthase-complementing protein Thy1"/>
    <property type="match status" value="1"/>
</dbReference>
<dbReference type="GO" id="GO:0050660">
    <property type="term" value="F:flavin adenine dinucleotide binding"/>
    <property type="evidence" value="ECO:0007669"/>
    <property type="project" value="InterPro"/>
</dbReference>
<gene>
    <name evidence="1" type="ORF">S03H2_70989</name>
</gene>
<dbReference type="InterPro" id="IPR036098">
    <property type="entry name" value="Thymidylate_synthase_ThyX_sf"/>
</dbReference>
<dbReference type="AlphaFoldDB" id="X1KY83"/>
<dbReference type="Pfam" id="PF02511">
    <property type="entry name" value="Thy1"/>
    <property type="match status" value="1"/>
</dbReference>
<proteinExistence type="predicted"/>
<evidence type="ECO:0000313" key="1">
    <source>
        <dbReference type="EMBL" id="GAH98580.1"/>
    </source>
</evidence>
<dbReference type="GO" id="GO:0006231">
    <property type="term" value="P:dTMP biosynthetic process"/>
    <property type="evidence" value="ECO:0007669"/>
    <property type="project" value="InterPro"/>
</dbReference>
<dbReference type="EMBL" id="BARU01047351">
    <property type="protein sequence ID" value="GAH98580.1"/>
    <property type="molecule type" value="Genomic_DNA"/>
</dbReference>
<dbReference type="InterPro" id="IPR003669">
    <property type="entry name" value="Thymidylate_synthase_ThyX"/>
</dbReference>
<dbReference type="Gene3D" id="3.30.1360.170">
    <property type="match status" value="1"/>
</dbReference>
<accession>X1KY83</accession>
<sequence length="68" mass="7993">MDIKIIQFSKDYLNILFLAGRGCYGLKEISSETKEIKQQFIKKLIYNHHESVLEHCYISIQILNCSRS</sequence>
<reference evidence="1" key="1">
    <citation type="journal article" date="2014" name="Front. Microbiol.">
        <title>High frequency of phylogenetically diverse reductive dehalogenase-homologous genes in deep subseafloor sedimentary metagenomes.</title>
        <authorList>
            <person name="Kawai M."/>
            <person name="Futagami T."/>
            <person name="Toyoda A."/>
            <person name="Takaki Y."/>
            <person name="Nishi S."/>
            <person name="Hori S."/>
            <person name="Arai W."/>
            <person name="Tsubouchi T."/>
            <person name="Morono Y."/>
            <person name="Uchiyama I."/>
            <person name="Ito T."/>
            <person name="Fujiyama A."/>
            <person name="Inagaki F."/>
            <person name="Takami H."/>
        </authorList>
    </citation>
    <scope>NUCLEOTIDE SEQUENCE</scope>
    <source>
        <strain evidence="1">Expedition CK06-06</strain>
    </source>
</reference>
<organism evidence="1">
    <name type="scientific">marine sediment metagenome</name>
    <dbReference type="NCBI Taxonomy" id="412755"/>
    <lineage>
        <taxon>unclassified sequences</taxon>
        <taxon>metagenomes</taxon>
        <taxon>ecological metagenomes</taxon>
    </lineage>
</organism>
<dbReference type="GO" id="GO:0050797">
    <property type="term" value="F:thymidylate synthase (FAD) activity"/>
    <property type="evidence" value="ECO:0007669"/>
    <property type="project" value="InterPro"/>
</dbReference>
<comment type="caution">
    <text evidence="1">The sequence shown here is derived from an EMBL/GenBank/DDBJ whole genome shotgun (WGS) entry which is preliminary data.</text>
</comment>
<feature type="non-terminal residue" evidence="1">
    <location>
        <position position="68"/>
    </location>
</feature>